<feature type="compositionally biased region" description="Low complexity" evidence="1">
    <location>
        <begin position="148"/>
        <end position="157"/>
    </location>
</feature>
<organism evidence="2 3">
    <name type="scientific">Ascoidea rubescens DSM 1968</name>
    <dbReference type="NCBI Taxonomy" id="1344418"/>
    <lineage>
        <taxon>Eukaryota</taxon>
        <taxon>Fungi</taxon>
        <taxon>Dikarya</taxon>
        <taxon>Ascomycota</taxon>
        <taxon>Saccharomycotina</taxon>
        <taxon>Saccharomycetes</taxon>
        <taxon>Ascoideaceae</taxon>
        <taxon>Ascoidea</taxon>
    </lineage>
</organism>
<reference evidence="3" key="1">
    <citation type="submission" date="2016-05" db="EMBL/GenBank/DDBJ databases">
        <title>Comparative genomics of biotechnologically important yeasts.</title>
        <authorList>
            <consortium name="DOE Joint Genome Institute"/>
            <person name="Riley R."/>
            <person name="Haridas S."/>
            <person name="Wolfe K.H."/>
            <person name="Lopes M.R."/>
            <person name="Hittinger C.T."/>
            <person name="Goker M."/>
            <person name="Salamov A."/>
            <person name="Wisecaver J."/>
            <person name="Long T.M."/>
            <person name="Aerts A.L."/>
            <person name="Barry K."/>
            <person name="Choi C."/>
            <person name="Clum A."/>
            <person name="Coughlan A.Y."/>
            <person name="Deshpande S."/>
            <person name="Douglass A.P."/>
            <person name="Hanson S.J."/>
            <person name="Klenk H.-P."/>
            <person name="Labutti K."/>
            <person name="Lapidus A."/>
            <person name="Lindquist E."/>
            <person name="Lipzen A."/>
            <person name="Meier-Kolthoff J.P."/>
            <person name="Ohm R.A."/>
            <person name="Otillar R.P."/>
            <person name="Pangilinan J."/>
            <person name="Peng Y."/>
            <person name="Rokas A."/>
            <person name="Rosa C.A."/>
            <person name="Scheuner C."/>
            <person name="Sibirny A.A."/>
            <person name="Slot J.C."/>
            <person name="Stielow J.B."/>
            <person name="Sun H."/>
            <person name="Kurtzman C.P."/>
            <person name="Blackwell M."/>
            <person name="Grigoriev I.V."/>
            <person name="Jeffries T.W."/>
        </authorList>
    </citation>
    <scope>NUCLEOTIDE SEQUENCE [LARGE SCALE GENOMIC DNA]</scope>
    <source>
        <strain evidence="3">DSM 1968</strain>
    </source>
</reference>
<evidence type="ECO:0000313" key="3">
    <source>
        <dbReference type="Proteomes" id="UP000095038"/>
    </source>
</evidence>
<keyword evidence="3" id="KW-1185">Reference proteome</keyword>
<dbReference type="GeneID" id="30967373"/>
<evidence type="ECO:0000313" key="2">
    <source>
        <dbReference type="EMBL" id="ODV59406.1"/>
    </source>
</evidence>
<feature type="region of interest" description="Disordered" evidence="1">
    <location>
        <begin position="148"/>
        <end position="176"/>
    </location>
</feature>
<accession>A0A1D2VCN9</accession>
<proteinExistence type="predicted"/>
<dbReference type="Proteomes" id="UP000095038">
    <property type="component" value="Unassembled WGS sequence"/>
</dbReference>
<protein>
    <submittedName>
        <fullName evidence="2">Uncharacterized protein</fullName>
    </submittedName>
</protein>
<dbReference type="InParanoid" id="A0A1D2VCN9"/>
<dbReference type="AlphaFoldDB" id="A0A1D2VCN9"/>
<sequence>MESFLVLNNFNHINCLSDNNVSYDSMNVNLDTNNNIANNVNITNNSLNANFQRERSKIVSQLSNRLKLLDYKLNYISCELKDNNEFINNLNDLDDDLKEFINQFRINIDEIKKISIRRNNSVPINIEVSQKRIVNKYKRLSLPLKLSNNNKNISKNKTQLKSEENKNNKPPHRRAYSRLSDGLHFPILSIVEDKNNDEHDKLSKTSNKEKIVSFDDNYVNSYSLKPYFEKEISSDNTLMIPKENYSVQKFETDYDNETKEMGDNESSDDSNNQLSPEELKIKLTKTFSKFIESTENKKKDKVKRKLNEKRFSRIANSERDNSFDLISELKNVLSFTNNTANGAADGVLSSMARESHKILDVSSDN</sequence>
<dbReference type="EMBL" id="KV454486">
    <property type="protein sequence ID" value="ODV59406.1"/>
    <property type="molecule type" value="Genomic_DNA"/>
</dbReference>
<evidence type="ECO:0000256" key="1">
    <source>
        <dbReference type="SAM" id="MobiDB-lite"/>
    </source>
</evidence>
<dbReference type="RefSeq" id="XP_020045713.1">
    <property type="nucleotide sequence ID" value="XM_020193737.1"/>
</dbReference>
<gene>
    <name evidence="2" type="ORF">ASCRUDRAFT_77146</name>
</gene>
<name>A0A1D2VCN9_9ASCO</name>